<dbReference type="Proteomes" id="UP000634660">
    <property type="component" value="Unassembled WGS sequence"/>
</dbReference>
<gene>
    <name evidence="9" type="ORF">GCM10010371_22120</name>
</gene>
<evidence type="ECO:0000259" key="5">
    <source>
        <dbReference type="Pfam" id="PF11380"/>
    </source>
</evidence>
<feature type="region of interest" description="Disordered" evidence="4">
    <location>
        <begin position="307"/>
        <end position="330"/>
    </location>
</feature>
<name>A0A918QNX5_9ACTN</name>
<dbReference type="InterPro" id="IPR047141">
    <property type="entry name" value="Stealth"/>
</dbReference>
<protein>
    <recommendedName>
        <fullName evidence="11">Sugar phosphotransferase</fullName>
    </recommendedName>
</protein>
<accession>A0A918QNX5</accession>
<feature type="region of interest" description="Disordered" evidence="4">
    <location>
        <begin position="162"/>
        <end position="204"/>
    </location>
</feature>
<dbReference type="InterPro" id="IPR031358">
    <property type="entry name" value="Stealth_CR1"/>
</dbReference>
<evidence type="ECO:0000259" key="6">
    <source>
        <dbReference type="Pfam" id="PF17101"/>
    </source>
</evidence>
<organism evidence="9 10">
    <name type="scientific">Streptomyces subrutilus</name>
    <dbReference type="NCBI Taxonomy" id="36818"/>
    <lineage>
        <taxon>Bacteria</taxon>
        <taxon>Bacillati</taxon>
        <taxon>Actinomycetota</taxon>
        <taxon>Actinomycetes</taxon>
        <taxon>Kitasatosporales</taxon>
        <taxon>Streptomycetaceae</taxon>
        <taxon>Streptomyces</taxon>
    </lineage>
</organism>
<dbReference type="PANTHER" id="PTHR24045:SF0">
    <property type="entry name" value="N-ACETYLGLUCOSAMINE-1-PHOSPHOTRANSFERASE SUBUNITS ALPHA_BETA"/>
    <property type="match status" value="1"/>
</dbReference>
<dbReference type="PANTHER" id="PTHR24045">
    <property type="match status" value="1"/>
</dbReference>
<feature type="region of interest" description="Disordered" evidence="4">
    <location>
        <begin position="21"/>
        <end position="49"/>
    </location>
</feature>
<dbReference type="InterPro" id="IPR031356">
    <property type="entry name" value="Stealth_CR4"/>
</dbReference>
<evidence type="ECO:0000256" key="2">
    <source>
        <dbReference type="ARBA" id="ARBA00022679"/>
    </source>
</evidence>
<dbReference type="Pfam" id="PF17102">
    <property type="entry name" value="Stealth_CR3"/>
    <property type="match status" value="1"/>
</dbReference>
<feature type="domain" description="Stealth protein CR1 conserved region 1" evidence="6">
    <location>
        <begin position="287"/>
        <end position="310"/>
    </location>
</feature>
<proteinExistence type="inferred from homology"/>
<evidence type="ECO:0000256" key="1">
    <source>
        <dbReference type="ARBA" id="ARBA00007583"/>
    </source>
</evidence>
<dbReference type="EMBL" id="BMVX01000007">
    <property type="protein sequence ID" value="GGZ62294.1"/>
    <property type="molecule type" value="Genomic_DNA"/>
</dbReference>
<evidence type="ECO:0000259" key="8">
    <source>
        <dbReference type="Pfam" id="PF17103"/>
    </source>
</evidence>
<feature type="compositionally biased region" description="Basic and acidic residues" evidence="4">
    <location>
        <begin position="180"/>
        <end position="196"/>
    </location>
</feature>
<keyword evidence="2" id="KW-0808">Transferase</keyword>
<feature type="domain" description="Stealth protein CR4 conserved region 4" evidence="8">
    <location>
        <begin position="562"/>
        <end position="612"/>
    </location>
</feature>
<dbReference type="InterPro" id="IPR031357">
    <property type="entry name" value="Stealth_CR3"/>
</dbReference>
<dbReference type="AlphaFoldDB" id="A0A918QNX5"/>
<keyword evidence="3" id="KW-0270">Exopolysaccharide synthesis</keyword>
<evidence type="ECO:0008006" key="11">
    <source>
        <dbReference type="Google" id="ProtNLM"/>
    </source>
</evidence>
<dbReference type="GO" id="GO:0016772">
    <property type="term" value="F:transferase activity, transferring phosphorus-containing groups"/>
    <property type="evidence" value="ECO:0007669"/>
    <property type="project" value="InterPro"/>
</dbReference>
<sequence length="619" mass="66466">MKRCLNWTGLRRLARVLGPVAGIPRQPGPGRGRGAGPAVPTTTVPRPPSREDELLTVLAATEGVVRYRGRLTVVRDDLLPADLRALNLRSAAEALEAADVDYGLVPDGGLVHRIAITPGFRDAALKACAGAFGGRPVYAELLGDGGVLSTVLAESLPAAVAATERPPGAAGTDAGPVGDADGRDGGEGGGAVREDGSAEPGPRVKGIRLHQPVVTSGRTLHLGSDHGCDLEFWDASDSGAGGVASLRETPFGWWVPSLAATGTRRIGDRDYPVLDALARRFPEDIDFPIDAVVTWVDASDPRWRRRREEAVSAATAPDGSPGPSAVDRGEHRYRDRGELRYCLRSIAAHAPWVRQVFLVTDDQVPDWLADEHPGLTVVHHRDLFAEPDTLPVFNSHAIETQLHRIPGLAEHYVYFNDDIFLGRPQRPQNFFLPSGLPKVFHDTRAVPPSSPESAEADDVFTASQRATRRAVEAAVGRTYPRILAHTPYPLSRSLFDHLEERVPGALTATSRSVFRSATDVAPVTLAVHLALAEGHAVEGELAAEYVSTDHAGEIERFGHLVHHRDLDAFCLADDAGTELSPQAQQRAVAAFLEAYFPVPSPYERQPAPDAARRPPAPIG</sequence>
<evidence type="ECO:0000256" key="3">
    <source>
        <dbReference type="ARBA" id="ARBA00023169"/>
    </source>
</evidence>
<feature type="domain" description="Stealth protein CR3 conserved region 3" evidence="7">
    <location>
        <begin position="484"/>
        <end position="529"/>
    </location>
</feature>
<comment type="caution">
    <text evidence="9">The sequence shown here is derived from an EMBL/GenBank/DDBJ whole genome shotgun (WGS) entry which is preliminary data.</text>
</comment>
<feature type="domain" description="Stealth protein CR2 conserved region 2" evidence="5">
    <location>
        <begin position="332"/>
        <end position="437"/>
    </location>
</feature>
<dbReference type="InterPro" id="IPR021520">
    <property type="entry name" value="Stealth_CR2"/>
</dbReference>
<dbReference type="Pfam" id="PF17101">
    <property type="entry name" value="Stealth_CR1"/>
    <property type="match status" value="1"/>
</dbReference>
<comment type="similarity">
    <text evidence="1">Belongs to the stealth family.</text>
</comment>
<evidence type="ECO:0000259" key="7">
    <source>
        <dbReference type="Pfam" id="PF17102"/>
    </source>
</evidence>
<reference evidence="9" key="2">
    <citation type="submission" date="2020-09" db="EMBL/GenBank/DDBJ databases">
        <authorList>
            <person name="Sun Q."/>
            <person name="Ohkuma M."/>
        </authorList>
    </citation>
    <scope>NUCLEOTIDE SEQUENCE</scope>
    <source>
        <strain evidence="9">JCM 4834</strain>
    </source>
</reference>
<evidence type="ECO:0000313" key="9">
    <source>
        <dbReference type="EMBL" id="GGZ62294.1"/>
    </source>
</evidence>
<dbReference type="Pfam" id="PF11380">
    <property type="entry name" value="Stealth_CR2"/>
    <property type="match status" value="1"/>
</dbReference>
<dbReference type="GO" id="GO:0000271">
    <property type="term" value="P:polysaccharide biosynthetic process"/>
    <property type="evidence" value="ECO:0007669"/>
    <property type="project" value="UniProtKB-KW"/>
</dbReference>
<dbReference type="Pfam" id="PF17103">
    <property type="entry name" value="Stealth_CR4"/>
    <property type="match status" value="1"/>
</dbReference>
<evidence type="ECO:0000313" key="10">
    <source>
        <dbReference type="Proteomes" id="UP000634660"/>
    </source>
</evidence>
<reference evidence="9" key="1">
    <citation type="journal article" date="2014" name="Int. J. Syst. Evol. Microbiol.">
        <title>Complete genome sequence of Corynebacterium casei LMG S-19264T (=DSM 44701T), isolated from a smear-ripened cheese.</title>
        <authorList>
            <consortium name="US DOE Joint Genome Institute (JGI-PGF)"/>
            <person name="Walter F."/>
            <person name="Albersmeier A."/>
            <person name="Kalinowski J."/>
            <person name="Ruckert C."/>
        </authorList>
    </citation>
    <scope>NUCLEOTIDE SEQUENCE</scope>
    <source>
        <strain evidence="9">JCM 4834</strain>
    </source>
</reference>
<evidence type="ECO:0000256" key="4">
    <source>
        <dbReference type="SAM" id="MobiDB-lite"/>
    </source>
</evidence>